<dbReference type="GO" id="GO:0006508">
    <property type="term" value="P:proteolysis"/>
    <property type="evidence" value="ECO:0007669"/>
    <property type="project" value="UniProtKB-KW"/>
</dbReference>
<dbReference type="GO" id="GO:0019783">
    <property type="term" value="F:ubiquitin-like protein peptidase activity"/>
    <property type="evidence" value="ECO:0007669"/>
    <property type="project" value="UniProtKB-ARBA"/>
</dbReference>
<evidence type="ECO:0000313" key="6">
    <source>
        <dbReference type="EMBL" id="KKY30063.1"/>
    </source>
</evidence>
<evidence type="ECO:0000256" key="2">
    <source>
        <dbReference type="ARBA" id="ARBA00022670"/>
    </source>
</evidence>
<evidence type="ECO:0000256" key="3">
    <source>
        <dbReference type="ARBA" id="ARBA00022801"/>
    </source>
</evidence>
<dbReference type="PROSITE" id="PS50600">
    <property type="entry name" value="ULP_PROTEASE"/>
    <property type="match status" value="1"/>
</dbReference>
<keyword evidence="2" id="KW-0645">Protease</keyword>
<dbReference type="EMBL" id="LCUC01000553">
    <property type="protein sequence ID" value="KKY30063.1"/>
    <property type="molecule type" value="Genomic_DNA"/>
</dbReference>
<dbReference type="InterPro" id="IPR003653">
    <property type="entry name" value="Peptidase_C48_C"/>
</dbReference>
<feature type="compositionally biased region" description="Acidic residues" evidence="4">
    <location>
        <begin position="301"/>
        <end position="327"/>
    </location>
</feature>
<proteinExistence type="inferred from homology"/>
<gene>
    <name evidence="6" type="ORF">UCDDA912_g10008</name>
</gene>
<reference evidence="6 7" key="1">
    <citation type="submission" date="2015-05" db="EMBL/GenBank/DDBJ databases">
        <title>Distinctive expansion of gene families associated with plant cell wall degradation and secondary metabolism in the genomes of grapevine trunk pathogens.</title>
        <authorList>
            <person name="Lawrence D.P."/>
            <person name="Travadon R."/>
            <person name="Rolshausen P.E."/>
            <person name="Baumgartner K."/>
        </authorList>
    </citation>
    <scope>NUCLEOTIDE SEQUENCE [LARGE SCALE GENOMIC DNA]</scope>
    <source>
        <strain evidence="6">DA912</strain>
    </source>
</reference>
<feature type="region of interest" description="Disordered" evidence="4">
    <location>
        <begin position="279"/>
        <end position="515"/>
    </location>
</feature>
<dbReference type="GO" id="GO:0008234">
    <property type="term" value="F:cysteine-type peptidase activity"/>
    <property type="evidence" value="ECO:0007669"/>
    <property type="project" value="InterPro"/>
</dbReference>
<organism evidence="6 7">
    <name type="scientific">Diaporthe ampelina</name>
    <dbReference type="NCBI Taxonomy" id="1214573"/>
    <lineage>
        <taxon>Eukaryota</taxon>
        <taxon>Fungi</taxon>
        <taxon>Dikarya</taxon>
        <taxon>Ascomycota</taxon>
        <taxon>Pezizomycotina</taxon>
        <taxon>Sordariomycetes</taxon>
        <taxon>Sordariomycetidae</taxon>
        <taxon>Diaporthales</taxon>
        <taxon>Diaporthaceae</taxon>
        <taxon>Diaporthe</taxon>
    </lineage>
</organism>
<feature type="compositionally biased region" description="Basic residues" evidence="4">
    <location>
        <begin position="341"/>
        <end position="359"/>
    </location>
</feature>
<reference evidence="6 7" key="2">
    <citation type="submission" date="2015-05" db="EMBL/GenBank/DDBJ databases">
        <authorList>
            <person name="Morales-Cruz A."/>
            <person name="Amrine K.C."/>
            <person name="Cantu D."/>
        </authorList>
    </citation>
    <scope>NUCLEOTIDE SEQUENCE [LARGE SCALE GENOMIC DNA]</scope>
    <source>
        <strain evidence="6">DA912</strain>
    </source>
</reference>
<dbReference type="Pfam" id="PF02902">
    <property type="entry name" value="Peptidase_C48"/>
    <property type="match status" value="1"/>
</dbReference>
<dbReference type="OrthoDB" id="1939479at2759"/>
<comment type="similarity">
    <text evidence="1">Belongs to the peptidase C48 family.</text>
</comment>
<evidence type="ECO:0000256" key="1">
    <source>
        <dbReference type="ARBA" id="ARBA00005234"/>
    </source>
</evidence>
<evidence type="ECO:0000259" key="5">
    <source>
        <dbReference type="PROSITE" id="PS50600"/>
    </source>
</evidence>
<dbReference type="AlphaFoldDB" id="A0A0G2H488"/>
<feature type="compositionally biased region" description="Low complexity" evidence="4">
    <location>
        <begin position="10"/>
        <end position="24"/>
    </location>
</feature>
<protein>
    <recommendedName>
        <fullName evidence="5">Ubiquitin-like protease family profile domain-containing protein</fullName>
    </recommendedName>
</protein>
<accession>A0A0G2H488</accession>
<sequence>MGAAHKRSARSSSVRTRAASAASRAAREESTAASRPDHEHDNDNDGDGDDEARSVGDGTEDEDEPEPLQDDITAAAAAKSALGWDEAVAQVQQSLAAHRQSTEELDRGLTKAWHVVCGMAMNPDKREGRERVGNMSFDFPSAILGQEGFGLESLRQILGIVFRNEYDKCVWKEGLAGIASLLMFREGDERDLHDWRIMMLSAIDHGGPDIHAIYAAMRSARRDRLARTSATVAKCQSTGAASKRPDPTQPVFASVALSMGIRGFLPADVRAATKALYAPGDGSTAVGRRDSGQPEGSPSLGEEEENEEKEGEEEEGEEEEKEGEEERDNATPAATPGRQASVKRKRVGRPKSSKRAKRRKADELLRGDGGSSPERSPAQQPDPTLPQGDDDDTVVQQRQPQHEDRDEEQDWLGDNSHVDVRLDSSLLDPALADADQPPERPAPWDAISSDATGKGHDSDMESASIPPPSLGASSPLMPPSPELGRGVGVDCVGTGQAEHDASGLGGQDSTAHGSTGVGAEAEAEDMSTVVVQAEAELKTGTTTVLVGGGSGRLEALRRLGDIPKALLAHGRWLNSDLIDAVMPMVASSSESALYIPAQSIISARDGKALGSWNATDTASTAGTNAGDGNSRLSAALGLLATNTVLVVPNTGPPGHRGKHWVALRVDLGARQVHLDDSCPSPQHVQLGGLFRDALVSGHLADRVSQVPSDEAARRCQWPVVPNLGFPQQANGDDCGIYALASQVYSACGRPWPSPAACTFVPSLWRAFFFAWTQGIPMRAAVRSANLGRARKETRAMANQAVELAEVADILLRGSRDIALPEKTDSLVAASRAARDEKLAAVRELAKDNFLYMINREHLAALETQITACAAAAAKFLRQRAAVATTSATLLGCVGAHDTAAHLVSRADDLDSQAEKIRAEWVTASQVALDGV</sequence>
<feature type="compositionally biased region" description="Basic and acidic residues" evidence="4">
    <location>
        <begin position="25"/>
        <end position="43"/>
    </location>
</feature>
<feature type="region of interest" description="Disordered" evidence="4">
    <location>
        <begin position="1"/>
        <end position="67"/>
    </location>
</feature>
<name>A0A0G2H488_9PEZI</name>
<keyword evidence="7" id="KW-1185">Reference proteome</keyword>
<dbReference type="Gene3D" id="3.40.395.10">
    <property type="entry name" value="Adenoviral Proteinase, Chain A"/>
    <property type="match status" value="1"/>
</dbReference>
<keyword evidence="3" id="KW-0378">Hydrolase</keyword>
<evidence type="ECO:0000256" key="4">
    <source>
        <dbReference type="SAM" id="MobiDB-lite"/>
    </source>
</evidence>
<dbReference type="Proteomes" id="UP000034680">
    <property type="component" value="Unassembled WGS sequence"/>
</dbReference>
<feature type="domain" description="Ubiquitin-like protease family profile" evidence="5">
    <location>
        <begin position="557"/>
        <end position="745"/>
    </location>
</feature>
<dbReference type="STRING" id="1214573.A0A0G2H488"/>
<dbReference type="InterPro" id="IPR038765">
    <property type="entry name" value="Papain-like_cys_pep_sf"/>
</dbReference>
<feature type="compositionally biased region" description="Acidic residues" evidence="4">
    <location>
        <begin position="58"/>
        <end position="67"/>
    </location>
</feature>
<dbReference type="SUPFAM" id="SSF54001">
    <property type="entry name" value="Cysteine proteinases"/>
    <property type="match status" value="1"/>
</dbReference>
<feature type="compositionally biased region" description="Low complexity" evidence="4">
    <location>
        <begin position="426"/>
        <end position="435"/>
    </location>
</feature>
<comment type="caution">
    <text evidence="6">The sequence shown here is derived from an EMBL/GenBank/DDBJ whole genome shotgun (WGS) entry which is preliminary data.</text>
</comment>
<feature type="compositionally biased region" description="Polar residues" evidence="4">
    <location>
        <begin position="373"/>
        <end position="382"/>
    </location>
</feature>
<evidence type="ECO:0000313" key="7">
    <source>
        <dbReference type="Proteomes" id="UP000034680"/>
    </source>
</evidence>